<comment type="caution">
    <text evidence="1">The sequence shown here is derived from an EMBL/GenBank/DDBJ whole genome shotgun (WGS) entry which is preliminary data.</text>
</comment>
<name>A0ABW8MHG2_9BURK</name>
<evidence type="ECO:0008006" key="3">
    <source>
        <dbReference type="Google" id="ProtNLM"/>
    </source>
</evidence>
<evidence type="ECO:0000313" key="2">
    <source>
        <dbReference type="Proteomes" id="UP001620514"/>
    </source>
</evidence>
<dbReference type="InterPro" id="IPR023373">
    <property type="entry name" value="YmcC_sf"/>
</dbReference>
<dbReference type="EMBL" id="JBIYDN010000008">
    <property type="protein sequence ID" value="MFK4443119.1"/>
    <property type="molecule type" value="Genomic_DNA"/>
</dbReference>
<organism evidence="1 2">
    <name type="scientific">Caballeronia udeis</name>
    <dbReference type="NCBI Taxonomy" id="1232866"/>
    <lineage>
        <taxon>Bacteria</taxon>
        <taxon>Pseudomonadati</taxon>
        <taxon>Pseudomonadota</taxon>
        <taxon>Betaproteobacteria</taxon>
        <taxon>Burkholderiales</taxon>
        <taxon>Burkholderiaceae</taxon>
        <taxon>Caballeronia</taxon>
    </lineage>
</organism>
<accession>A0ABW8MHG2</accession>
<gene>
    <name evidence="1" type="ORF">ABH943_003141</name>
</gene>
<dbReference type="RefSeq" id="WP_404607642.1">
    <property type="nucleotide sequence ID" value="NZ_JBIYDN010000008.1"/>
</dbReference>
<evidence type="ECO:0000313" key="1">
    <source>
        <dbReference type="EMBL" id="MFK4443119.1"/>
    </source>
</evidence>
<dbReference type="SUPFAM" id="SSF159270">
    <property type="entry name" value="YmcC-like"/>
    <property type="match status" value="1"/>
</dbReference>
<protein>
    <recommendedName>
        <fullName evidence="3">Lipoprotein</fullName>
    </recommendedName>
</protein>
<reference evidence="1 2" key="1">
    <citation type="submission" date="2024-11" db="EMBL/GenBank/DDBJ databases">
        <title>Using genomics to understand microbial adaptation to soil warming.</title>
        <authorList>
            <person name="Deangelis K.M. PhD."/>
        </authorList>
    </citation>
    <scope>NUCLEOTIDE SEQUENCE [LARGE SCALE GENOMIC DNA]</scope>
    <source>
        <strain evidence="1 2">GAS97</strain>
    </source>
</reference>
<sequence length="235" mass="26046">MSLVHSRHDSHRGHAPHRLFSPALARCLACVAMTLLGACSEPMRALSDSYSLVRQNNDAQIDRTVLAKEHQYLKVSSRGRSALLVLGNVEQNAAGPVEVWYSGAGEVLRIQNGRLIGATGLATEWMNVRLSAPPDWLSITAPTSYARRRDVMPAYDFGESDVVTVTPIDMPGNTRYSGPEASALRWFAERTQGRIALRDSRYGVLNRDGHAVVVYGEQCLDDRLCLSWQRWPAKV</sequence>
<dbReference type="Pfam" id="PF11102">
    <property type="entry name" value="YjbF"/>
    <property type="match status" value="1"/>
</dbReference>
<dbReference type="Proteomes" id="UP001620514">
    <property type="component" value="Unassembled WGS sequence"/>
</dbReference>
<keyword evidence="2" id="KW-1185">Reference proteome</keyword>
<proteinExistence type="predicted"/>
<dbReference type="Gene3D" id="2.40.360.10">
    <property type="entry name" value="YmcC-like"/>
    <property type="match status" value="1"/>
</dbReference>
<dbReference type="InterPro" id="IPR021308">
    <property type="entry name" value="GfcB"/>
</dbReference>